<protein>
    <recommendedName>
        <fullName evidence="3">Condensin-2 complex subunit H2</fullName>
    </recommendedName>
    <alternativeName>
        <fullName evidence="6">Non-SMC condensin II complex subunit H2</fullName>
    </alternativeName>
</protein>
<dbReference type="Pfam" id="PF16858">
    <property type="entry name" value="CNDH2_C"/>
    <property type="match status" value="1"/>
</dbReference>
<evidence type="ECO:0000256" key="1">
    <source>
        <dbReference type="ARBA" id="ARBA00004123"/>
    </source>
</evidence>
<feature type="region of interest" description="Disordered" evidence="7">
    <location>
        <begin position="605"/>
        <end position="662"/>
    </location>
</feature>
<evidence type="ECO:0000313" key="12">
    <source>
        <dbReference type="Proteomes" id="UP000036987"/>
    </source>
</evidence>
<dbReference type="PANTHER" id="PTHR14324:SF3">
    <property type="entry name" value="CONDENSIN-2 COMPLEX SUBUNIT H2"/>
    <property type="match status" value="1"/>
</dbReference>
<evidence type="ECO:0000256" key="6">
    <source>
        <dbReference type="ARBA" id="ARBA00030479"/>
    </source>
</evidence>
<evidence type="ECO:0000259" key="9">
    <source>
        <dbReference type="Pfam" id="PF16858"/>
    </source>
</evidence>
<feature type="compositionally biased region" description="Polar residues" evidence="7">
    <location>
        <begin position="1"/>
        <end position="10"/>
    </location>
</feature>
<dbReference type="STRING" id="29655.A0A0K9NH02"/>
<feature type="domain" description="Condensin II complex subunit H2 middle" evidence="10">
    <location>
        <begin position="160"/>
        <end position="321"/>
    </location>
</feature>
<evidence type="ECO:0000259" key="10">
    <source>
        <dbReference type="Pfam" id="PF16869"/>
    </source>
</evidence>
<comment type="subcellular location">
    <subcellularLocation>
        <location evidence="1">Nucleus</location>
    </subcellularLocation>
</comment>
<proteinExistence type="inferred from homology"/>
<evidence type="ECO:0000256" key="3">
    <source>
        <dbReference type="ARBA" id="ARBA00016903"/>
    </source>
</evidence>
<dbReference type="GO" id="GO:0003682">
    <property type="term" value="F:chromatin binding"/>
    <property type="evidence" value="ECO:0000318"/>
    <property type="project" value="GO_Central"/>
</dbReference>
<evidence type="ECO:0000256" key="7">
    <source>
        <dbReference type="SAM" id="MobiDB-lite"/>
    </source>
</evidence>
<accession>A0A0K9NH02</accession>
<dbReference type="InterPro" id="IPR031719">
    <property type="entry name" value="H2_M"/>
</dbReference>
<name>A0A0K9NH02_ZOSMR</name>
<evidence type="ECO:0000259" key="8">
    <source>
        <dbReference type="Pfam" id="PF06278"/>
    </source>
</evidence>
<feature type="compositionally biased region" description="Basic and acidic residues" evidence="7">
    <location>
        <begin position="653"/>
        <end position="662"/>
    </location>
</feature>
<keyword evidence="12" id="KW-1185">Reference proteome</keyword>
<dbReference type="GO" id="GO:0005634">
    <property type="term" value="C:nucleus"/>
    <property type="evidence" value="ECO:0000318"/>
    <property type="project" value="GO_Central"/>
</dbReference>
<sequence length="662" mass="75629">MVRQSSNCQVEANDESNEEGGFHTLQPIRDSQANFEVDLAKKLEEYLLKICSGEELPENEDHQRLLHSVNFAEAALLIQGSIQVYSRKVEYLYTLVVHALEFISQKRQDHQQGSSDIPDKNEINAVNNEAEYFLDLDDVPFVSNILNDNLNKSKINYLPKPPANLVVQEGDCLYTTDDSGEFDSYLLSTCNFYEDFLLLDPRDSALVHDFVKSKASSKKKKSQGSLLNSTIRRSCFLSPSRPSGGSCNKSGNKRKQDAHVNDFSGNNLDFNTNSYDEEPRLHADSEPNPNPDLDPTDYNFHHEDDQDAGNSDIRDSSDDEDDPWKKPLDPYQLGDLKVKPFRRGKPYGRRIKYFDKKVSLLCELLPLAKLDEAVGLNFSESVKPPNDIEKLRQSLVFEEPEVPNNISDNDDDGNNDNAFENELPDFEKNDFDMPQFTLDKDPVFFSHETQGDDNTKFDEYEPSLQHDLDSNSTLEELCRSHLDSLLASIAETEMQTELMERVSTWKQRIEHTLDEQDSHPFDIHVYGEKILDRLSTSGDSEGKMSFTDIVIGQHRHDIARTFSALLQLVNNRSVDLNKNSTRHESFCHTAENPFYAILADPDRMHVEPSKKPKSPSRKGLPQESKKRSLNIQKGITIRHPHRKKSRRGSPSRSIERHLDSYQ</sequence>
<feature type="compositionally biased region" description="Basic residues" evidence="7">
    <location>
        <begin position="636"/>
        <end position="649"/>
    </location>
</feature>
<dbReference type="OrthoDB" id="10038475at2759"/>
<dbReference type="InterPro" id="IPR023093">
    <property type="entry name" value="ScpA-like_C"/>
</dbReference>
<dbReference type="Gene3D" id="1.10.10.580">
    <property type="entry name" value="Structural maintenance of chromosome 1. Chain E"/>
    <property type="match status" value="1"/>
</dbReference>
<feature type="region of interest" description="Disordered" evidence="7">
    <location>
        <begin position="402"/>
        <end position="423"/>
    </location>
</feature>
<dbReference type="Pfam" id="PF16869">
    <property type="entry name" value="CNDH2_M"/>
    <property type="match status" value="1"/>
</dbReference>
<dbReference type="InterPro" id="IPR031739">
    <property type="entry name" value="Ncaph2"/>
</dbReference>
<evidence type="ECO:0000256" key="2">
    <source>
        <dbReference type="ARBA" id="ARBA00007844"/>
    </source>
</evidence>
<reference evidence="12" key="1">
    <citation type="journal article" date="2016" name="Nature">
        <title>The genome of the seagrass Zostera marina reveals angiosperm adaptation to the sea.</title>
        <authorList>
            <person name="Olsen J.L."/>
            <person name="Rouze P."/>
            <person name="Verhelst B."/>
            <person name="Lin Y.-C."/>
            <person name="Bayer T."/>
            <person name="Collen J."/>
            <person name="Dattolo E."/>
            <person name="De Paoli E."/>
            <person name="Dittami S."/>
            <person name="Maumus F."/>
            <person name="Michel G."/>
            <person name="Kersting A."/>
            <person name="Lauritano C."/>
            <person name="Lohaus R."/>
            <person name="Toepel M."/>
            <person name="Tonon T."/>
            <person name="Vanneste K."/>
            <person name="Amirebrahimi M."/>
            <person name="Brakel J."/>
            <person name="Bostroem C."/>
            <person name="Chovatia M."/>
            <person name="Grimwood J."/>
            <person name="Jenkins J.W."/>
            <person name="Jueterbock A."/>
            <person name="Mraz A."/>
            <person name="Stam W.T."/>
            <person name="Tice H."/>
            <person name="Bornberg-Bauer E."/>
            <person name="Green P.J."/>
            <person name="Pearson G.A."/>
            <person name="Procaccini G."/>
            <person name="Duarte C.M."/>
            <person name="Schmutz J."/>
            <person name="Reusch T.B.H."/>
            <person name="Van de Peer Y."/>
        </authorList>
    </citation>
    <scope>NUCLEOTIDE SEQUENCE [LARGE SCALE GENOMIC DNA]</scope>
    <source>
        <strain evidence="12">cv. Finnish</strain>
    </source>
</reference>
<dbReference type="GO" id="GO:0051306">
    <property type="term" value="P:mitotic sister chromatid separation"/>
    <property type="evidence" value="ECO:0000318"/>
    <property type="project" value="GO_Central"/>
</dbReference>
<dbReference type="GO" id="GO:0000796">
    <property type="term" value="C:condensin complex"/>
    <property type="evidence" value="ECO:0000318"/>
    <property type="project" value="GO_Central"/>
</dbReference>
<dbReference type="Proteomes" id="UP000036987">
    <property type="component" value="Unassembled WGS sequence"/>
</dbReference>
<feature type="compositionally biased region" description="Polar residues" evidence="7">
    <location>
        <begin position="240"/>
        <end position="250"/>
    </location>
</feature>
<feature type="region of interest" description="Disordered" evidence="7">
    <location>
        <begin position="1"/>
        <end position="23"/>
    </location>
</feature>
<evidence type="ECO:0000313" key="11">
    <source>
        <dbReference type="EMBL" id="KMZ56046.1"/>
    </source>
</evidence>
<feature type="domain" description="Condensin-2 complex subunit H2 C-terminal" evidence="9">
    <location>
        <begin position="473"/>
        <end position="585"/>
    </location>
</feature>
<organism evidence="11 12">
    <name type="scientific">Zostera marina</name>
    <name type="common">Eelgrass</name>
    <dbReference type="NCBI Taxonomy" id="29655"/>
    <lineage>
        <taxon>Eukaryota</taxon>
        <taxon>Viridiplantae</taxon>
        <taxon>Streptophyta</taxon>
        <taxon>Embryophyta</taxon>
        <taxon>Tracheophyta</taxon>
        <taxon>Spermatophyta</taxon>
        <taxon>Magnoliopsida</taxon>
        <taxon>Liliopsida</taxon>
        <taxon>Zosteraceae</taxon>
        <taxon>Zostera</taxon>
    </lineage>
</organism>
<feature type="compositionally biased region" description="Polar residues" evidence="7">
    <location>
        <begin position="263"/>
        <end position="274"/>
    </location>
</feature>
<evidence type="ECO:0000256" key="4">
    <source>
        <dbReference type="ARBA" id="ARBA00023067"/>
    </source>
</evidence>
<gene>
    <name evidence="11" type="ORF">ZOSMA_9G01500</name>
</gene>
<evidence type="ECO:0000256" key="5">
    <source>
        <dbReference type="ARBA" id="ARBA00023242"/>
    </source>
</evidence>
<feature type="region of interest" description="Disordered" evidence="7">
    <location>
        <begin position="235"/>
        <end position="332"/>
    </location>
</feature>
<comment type="similarity">
    <text evidence="2">Belongs to the CND2 H2 (condensin-2 subunit 2) family.</text>
</comment>
<dbReference type="EMBL" id="LFYR01002228">
    <property type="protein sequence ID" value="KMZ56046.1"/>
    <property type="molecule type" value="Genomic_DNA"/>
</dbReference>
<dbReference type="OMA" id="NPYEPGN"/>
<dbReference type="AlphaFoldDB" id="A0A0K9NH02"/>
<dbReference type="InterPro" id="IPR031737">
    <property type="entry name" value="CNDH2_C"/>
</dbReference>
<feature type="domain" description="Condensin II complex subunit H2 N-terminal" evidence="8">
    <location>
        <begin position="23"/>
        <end position="140"/>
    </location>
</feature>
<dbReference type="Pfam" id="PF06278">
    <property type="entry name" value="CNDH2_N"/>
    <property type="match status" value="1"/>
</dbReference>
<dbReference type="GO" id="GO:0010032">
    <property type="term" value="P:meiotic chromosome condensation"/>
    <property type="evidence" value="ECO:0000318"/>
    <property type="project" value="GO_Central"/>
</dbReference>
<comment type="caution">
    <text evidence="11">The sequence shown here is derived from an EMBL/GenBank/DDBJ whole genome shotgun (WGS) entry which is preliminary data.</text>
</comment>
<dbReference type="InterPro" id="IPR009378">
    <property type="entry name" value="H2_N"/>
</dbReference>
<keyword evidence="4" id="KW-0226">DNA condensation</keyword>
<dbReference type="PANTHER" id="PTHR14324">
    <property type="entry name" value="CONDENSIN-2 COMPLEX SUBUNIT H2"/>
    <property type="match status" value="1"/>
</dbReference>
<keyword evidence="5" id="KW-0539">Nucleus</keyword>